<name>A0A7R8ZW68_9CRUS</name>
<proteinExistence type="predicted"/>
<evidence type="ECO:0000313" key="1">
    <source>
        <dbReference type="EMBL" id="CAD7234175.1"/>
    </source>
</evidence>
<gene>
    <name evidence="1" type="ORF">CTOB1V02_LOCUS11992</name>
</gene>
<sequence>MAAEMESSSPGFSANPYLFEIEKRKKPSGLAHEQGAGTPCLNCEEKCPGLDLHFWRKTCRACACSQFFHRGPEGAPDPGLLRIGSLFSSRSKSNPPTNHFGKELDIFLGNGIRERMVMDWVPPNTHHVSQTDV</sequence>
<organism evidence="1">
    <name type="scientific">Cyprideis torosa</name>
    <dbReference type="NCBI Taxonomy" id="163714"/>
    <lineage>
        <taxon>Eukaryota</taxon>
        <taxon>Metazoa</taxon>
        <taxon>Ecdysozoa</taxon>
        <taxon>Arthropoda</taxon>
        <taxon>Crustacea</taxon>
        <taxon>Oligostraca</taxon>
        <taxon>Ostracoda</taxon>
        <taxon>Podocopa</taxon>
        <taxon>Podocopida</taxon>
        <taxon>Cytherocopina</taxon>
        <taxon>Cytheroidea</taxon>
        <taxon>Cytherideidae</taxon>
        <taxon>Cyprideis</taxon>
    </lineage>
</organism>
<reference evidence="1" key="1">
    <citation type="submission" date="2020-11" db="EMBL/GenBank/DDBJ databases">
        <authorList>
            <person name="Tran Van P."/>
        </authorList>
    </citation>
    <scope>NUCLEOTIDE SEQUENCE</scope>
</reference>
<dbReference type="OrthoDB" id="10069167at2759"/>
<feature type="non-terminal residue" evidence="1">
    <location>
        <position position="1"/>
    </location>
</feature>
<dbReference type="AlphaFoldDB" id="A0A7R8ZW68"/>
<accession>A0A7R8ZW68</accession>
<dbReference type="EMBL" id="OB667942">
    <property type="protein sequence ID" value="CAD7234175.1"/>
    <property type="molecule type" value="Genomic_DNA"/>
</dbReference>
<protein>
    <submittedName>
        <fullName evidence="1">Uncharacterized protein</fullName>
    </submittedName>
</protein>